<sequence>MKNQDNNEITSSKIQKKIEIQSK</sequence>
<dbReference type="AlphaFoldDB" id="A0A822XYU9"/>
<evidence type="ECO:0000256" key="1">
    <source>
        <dbReference type="SAM" id="MobiDB-lite"/>
    </source>
</evidence>
<name>A0A822XYU9_NELNU</name>
<accession>A0A822XYU9</accession>
<evidence type="ECO:0000313" key="2">
    <source>
        <dbReference type="EMBL" id="DAD23955.1"/>
    </source>
</evidence>
<proteinExistence type="predicted"/>
<dbReference type="EMBL" id="DUZY01000001">
    <property type="protein sequence ID" value="DAD23955.1"/>
    <property type="molecule type" value="Genomic_DNA"/>
</dbReference>
<comment type="caution">
    <text evidence="2">The sequence shown here is derived from an EMBL/GenBank/DDBJ whole genome shotgun (WGS) entry which is preliminary data.</text>
</comment>
<feature type="region of interest" description="Disordered" evidence="1">
    <location>
        <begin position="1"/>
        <end position="23"/>
    </location>
</feature>
<dbReference type="Proteomes" id="UP000607653">
    <property type="component" value="Unassembled WGS sequence"/>
</dbReference>
<protein>
    <submittedName>
        <fullName evidence="2">Uncharacterized protein</fullName>
    </submittedName>
</protein>
<reference evidence="2 3" key="1">
    <citation type="journal article" date="2020" name="Mol. Biol. Evol.">
        <title>Distinct Expression and Methylation Patterns for Genes with Different Fates following a Single Whole-Genome Duplication in Flowering Plants.</title>
        <authorList>
            <person name="Shi T."/>
            <person name="Rahmani R.S."/>
            <person name="Gugger P.F."/>
            <person name="Wang M."/>
            <person name="Li H."/>
            <person name="Zhang Y."/>
            <person name="Li Z."/>
            <person name="Wang Q."/>
            <person name="Van de Peer Y."/>
            <person name="Marchal K."/>
            <person name="Chen J."/>
        </authorList>
    </citation>
    <scope>NUCLEOTIDE SEQUENCE [LARGE SCALE GENOMIC DNA]</scope>
    <source>
        <tissue evidence="2">Leaf</tissue>
    </source>
</reference>
<gene>
    <name evidence="2" type="ORF">HUJ06_025418</name>
</gene>
<organism evidence="2 3">
    <name type="scientific">Nelumbo nucifera</name>
    <name type="common">Sacred lotus</name>
    <dbReference type="NCBI Taxonomy" id="4432"/>
    <lineage>
        <taxon>Eukaryota</taxon>
        <taxon>Viridiplantae</taxon>
        <taxon>Streptophyta</taxon>
        <taxon>Embryophyta</taxon>
        <taxon>Tracheophyta</taxon>
        <taxon>Spermatophyta</taxon>
        <taxon>Magnoliopsida</taxon>
        <taxon>Proteales</taxon>
        <taxon>Nelumbonaceae</taxon>
        <taxon>Nelumbo</taxon>
    </lineage>
</organism>
<evidence type="ECO:0000313" key="3">
    <source>
        <dbReference type="Proteomes" id="UP000607653"/>
    </source>
</evidence>
<keyword evidence="3" id="KW-1185">Reference proteome</keyword>